<evidence type="ECO:0000313" key="4">
    <source>
        <dbReference type="Proteomes" id="UP000034581"/>
    </source>
</evidence>
<reference evidence="3 4" key="1">
    <citation type="journal article" date="2015" name="Nature">
        <title>rRNA introns, odd ribosomes, and small enigmatic genomes across a large radiation of phyla.</title>
        <authorList>
            <person name="Brown C.T."/>
            <person name="Hug L.A."/>
            <person name="Thomas B.C."/>
            <person name="Sharon I."/>
            <person name="Castelle C.J."/>
            <person name="Singh A."/>
            <person name="Wilkins M.J."/>
            <person name="Williams K.H."/>
            <person name="Banfield J.F."/>
        </authorList>
    </citation>
    <scope>NUCLEOTIDE SEQUENCE [LARGE SCALE GENOMIC DNA]</scope>
</reference>
<proteinExistence type="predicted"/>
<gene>
    <name evidence="3" type="ORF">UR67_C0007G0102</name>
</gene>
<dbReference type="Proteomes" id="UP000034581">
    <property type="component" value="Unassembled WGS sequence"/>
</dbReference>
<feature type="region of interest" description="Disordered" evidence="1">
    <location>
        <begin position="34"/>
        <end position="53"/>
    </location>
</feature>
<feature type="transmembrane region" description="Helical" evidence="2">
    <location>
        <begin position="6"/>
        <end position="26"/>
    </location>
</feature>
<keyword evidence="2" id="KW-1133">Transmembrane helix</keyword>
<evidence type="ECO:0000256" key="1">
    <source>
        <dbReference type="SAM" id="MobiDB-lite"/>
    </source>
</evidence>
<sequence>MKKNIIIGSIFLIVIVIGGIILYQGVLNKSPKDNSPEINTVTNSTNSEVTKSADQTKEANSLCDWVDESDIIIKLTFADGVTKDTSYEAGFAFDSITRTARLARSACDYRTGFSYAELKNKGSVQVAVWGYSDSRRRQLKSEPVTVFLDSQGKPNIGSTIEVEVID</sequence>
<feature type="compositionally biased region" description="Low complexity" evidence="1">
    <location>
        <begin position="39"/>
        <end position="50"/>
    </location>
</feature>
<accession>A0A0G0EPY8</accession>
<dbReference type="AlphaFoldDB" id="A0A0G0EPY8"/>
<keyword evidence="2" id="KW-0812">Transmembrane</keyword>
<dbReference type="EMBL" id="LBQB01000007">
    <property type="protein sequence ID" value="KKP69397.1"/>
    <property type="molecule type" value="Genomic_DNA"/>
</dbReference>
<evidence type="ECO:0000313" key="3">
    <source>
        <dbReference type="EMBL" id="KKP69397.1"/>
    </source>
</evidence>
<protein>
    <submittedName>
        <fullName evidence="3">Uncharacterized protein</fullName>
    </submittedName>
</protein>
<evidence type="ECO:0000256" key="2">
    <source>
        <dbReference type="SAM" id="Phobius"/>
    </source>
</evidence>
<comment type="caution">
    <text evidence="3">The sequence shown here is derived from an EMBL/GenBank/DDBJ whole genome shotgun (WGS) entry which is preliminary data.</text>
</comment>
<organism evidence="3 4">
    <name type="scientific">candidate division CPR3 bacterium GW2011_GWF2_35_18</name>
    <dbReference type="NCBI Taxonomy" id="1618350"/>
    <lineage>
        <taxon>Bacteria</taxon>
        <taxon>Bacteria division CPR3</taxon>
    </lineage>
</organism>
<name>A0A0G0EPY8_UNCC3</name>
<keyword evidence="2" id="KW-0472">Membrane</keyword>